<proteinExistence type="predicted"/>
<evidence type="ECO:0000313" key="3">
    <source>
        <dbReference type="Proteomes" id="UP000199377"/>
    </source>
</evidence>
<organism evidence="2 3">
    <name type="scientific">Albimonas pacifica</name>
    <dbReference type="NCBI Taxonomy" id="1114924"/>
    <lineage>
        <taxon>Bacteria</taxon>
        <taxon>Pseudomonadati</taxon>
        <taxon>Pseudomonadota</taxon>
        <taxon>Alphaproteobacteria</taxon>
        <taxon>Rhodobacterales</taxon>
        <taxon>Paracoccaceae</taxon>
        <taxon>Albimonas</taxon>
    </lineage>
</organism>
<dbReference type="AlphaFoldDB" id="A0A1I3FLU5"/>
<dbReference type="STRING" id="1114924.SAMN05216258_104367"/>
<sequence length="113" mass="12269">MTRLELALALGAAMTLSAALGWALHALWARLVRRPGAEDARLQDLSRRLADAEERRDALVAEAEARSAGLAARLEEVETELTRALHEREAELEAAMDAIGALRREIAELTGEG</sequence>
<keyword evidence="3" id="KW-1185">Reference proteome</keyword>
<reference evidence="2 3" key="1">
    <citation type="submission" date="2016-10" db="EMBL/GenBank/DDBJ databases">
        <authorList>
            <person name="de Groot N.N."/>
        </authorList>
    </citation>
    <scope>NUCLEOTIDE SEQUENCE [LARGE SCALE GENOMIC DNA]</scope>
    <source>
        <strain evidence="2 3">CGMCC 1.11030</strain>
    </source>
</reference>
<dbReference type="RefSeq" id="WP_092859651.1">
    <property type="nucleotide sequence ID" value="NZ_FOQH01000004.1"/>
</dbReference>
<keyword evidence="1" id="KW-0175">Coiled coil</keyword>
<dbReference type="EMBL" id="FOQH01000004">
    <property type="protein sequence ID" value="SFI12154.1"/>
    <property type="molecule type" value="Genomic_DNA"/>
</dbReference>
<evidence type="ECO:0000313" key="2">
    <source>
        <dbReference type="EMBL" id="SFI12154.1"/>
    </source>
</evidence>
<feature type="coiled-coil region" evidence="1">
    <location>
        <begin position="42"/>
        <end position="112"/>
    </location>
</feature>
<name>A0A1I3FLU5_9RHOB</name>
<evidence type="ECO:0000256" key="1">
    <source>
        <dbReference type="SAM" id="Coils"/>
    </source>
</evidence>
<dbReference type="Proteomes" id="UP000199377">
    <property type="component" value="Unassembled WGS sequence"/>
</dbReference>
<protein>
    <submittedName>
        <fullName evidence="2">Kinesin family member C2/C3</fullName>
    </submittedName>
</protein>
<gene>
    <name evidence="2" type="ORF">SAMN05216258_104367</name>
</gene>
<accession>A0A1I3FLU5</accession>